<organism evidence="1 2">
    <name type="scientific">Nephila pilipes</name>
    <name type="common">Giant wood spider</name>
    <name type="synonym">Nephila maculata</name>
    <dbReference type="NCBI Taxonomy" id="299642"/>
    <lineage>
        <taxon>Eukaryota</taxon>
        <taxon>Metazoa</taxon>
        <taxon>Ecdysozoa</taxon>
        <taxon>Arthropoda</taxon>
        <taxon>Chelicerata</taxon>
        <taxon>Arachnida</taxon>
        <taxon>Araneae</taxon>
        <taxon>Araneomorphae</taxon>
        <taxon>Entelegynae</taxon>
        <taxon>Araneoidea</taxon>
        <taxon>Nephilidae</taxon>
        <taxon>Nephila</taxon>
    </lineage>
</organism>
<accession>A0A8X6QHB2</accession>
<dbReference type="OrthoDB" id="6766291at2759"/>
<gene>
    <name evidence="1" type="ORF">NPIL_340071</name>
</gene>
<protein>
    <submittedName>
        <fullName evidence="1">Uncharacterized protein</fullName>
    </submittedName>
</protein>
<evidence type="ECO:0000313" key="2">
    <source>
        <dbReference type="Proteomes" id="UP000887013"/>
    </source>
</evidence>
<keyword evidence="2" id="KW-1185">Reference proteome</keyword>
<name>A0A8X6QHB2_NEPPI</name>
<reference evidence="1" key="1">
    <citation type="submission" date="2020-08" db="EMBL/GenBank/DDBJ databases">
        <title>Multicomponent nature underlies the extraordinary mechanical properties of spider dragline silk.</title>
        <authorList>
            <person name="Kono N."/>
            <person name="Nakamura H."/>
            <person name="Mori M."/>
            <person name="Yoshida Y."/>
            <person name="Ohtoshi R."/>
            <person name="Malay A.D."/>
            <person name="Moran D.A.P."/>
            <person name="Tomita M."/>
            <person name="Numata K."/>
            <person name="Arakawa K."/>
        </authorList>
    </citation>
    <scope>NUCLEOTIDE SEQUENCE</scope>
</reference>
<sequence length="101" mass="11565">MVERFYTIGALGVQPSRGRKVIKLQQVEEVATVVTDQTIDVRIISRALPMTCLPSTPDPNSCNFCLWGYLKRIVYQVHVSHIPTLKDQIIFHVRRINAEML</sequence>
<proteinExistence type="predicted"/>
<dbReference type="EMBL" id="BMAW01081599">
    <property type="protein sequence ID" value="GFU25312.1"/>
    <property type="molecule type" value="Genomic_DNA"/>
</dbReference>
<comment type="caution">
    <text evidence="1">The sequence shown here is derived from an EMBL/GenBank/DDBJ whole genome shotgun (WGS) entry which is preliminary data.</text>
</comment>
<dbReference type="Proteomes" id="UP000887013">
    <property type="component" value="Unassembled WGS sequence"/>
</dbReference>
<dbReference type="AlphaFoldDB" id="A0A8X6QHB2"/>
<evidence type="ECO:0000313" key="1">
    <source>
        <dbReference type="EMBL" id="GFU25312.1"/>
    </source>
</evidence>